<dbReference type="eggNOG" id="ENOG502TEF8">
    <property type="taxonomic scope" value="Eukaryota"/>
</dbReference>
<feature type="region of interest" description="Disordered" evidence="1">
    <location>
        <begin position="1"/>
        <end position="21"/>
    </location>
</feature>
<dbReference type="AlphaFoldDB" id="A0A0W0EXU5"/>
<evidence type="ECO:0000313" key="4">
    <source>
        <dbReference type="Proteomes" id="UP000054988"/>
    </source>
</evidence>
<accession>A0A0W0EXU5</accession>
<comment type="caution">
    <text evidence="3">The sequence shown here is derived from an EMBL/GenBank/DDBJ whole genome shotgun (WGS) entry which is preliminary data.</text>
</comment>
<feature type="domain" description="Retrotransposon gag" evidence="2">
    <location>
        <begin position="85"/>
        <end position="171"/>
    </location>
</feature>
<reference evidence="3 4" key="1">
    <citation type="submission" date="2015-12" db="EMBL/GenBank/DDBJ databases">
        <title>Draft genome sequence of Moniliophthora roreri, the causal agent of frosty pod rot of cacao.</title>
        <authorList>
            <person name="Aime M.C."/>
            <person name="Diaz-Valderrama J.R."/>
            <person name="Kijpornyongpan T."/>
            <person name="Phillips-Mora W."/>
        </authorList>
    </citation>
    <scope>NUCLEOTIDE SEQUENCE [LARGE SCALE GENOMIC DNA]</scope>
    <source>
        <strain evidence="3 4">MCA 2952</strain>
    </source>
</reference>
<dbReference type="EMBL" id="LATX01002461">
    <property type="protein sequence ID" value="KTB28909.1"/>
    <property type="molecule type" value="Genomic_DNA"/>
</dbReference>
<name>A0A0W0EXU5_MONRR</name>
<feature type="compositionally biased region" description="Basic and acidic residues" evidence="1">
    <location>
        <begin position="1"/>
        <end position="18"/>
    </location>
</feature>
<protein>
    <recommendedName>
        <fullName evidence="2">Retrotransposon gag domain-containing protein</fullName>
    </recommendedName>
</protein>
<organism evidence="3 4">
    <name type="scientific">Moniliophthora roreri</name>
    <name type="common">Frosty pod rot fungus</name>
    <name type="synonym">Monilia roreri</name>
    <dbReference type="NCBI Taxonomy" id="221103"/>
    <lineage>
        <taxon>Eukaryota</taxon>
        <taxon>Fungi</taxon>
        <taxon>Dikarya</taxon>
        <taxon>Basidiomycota</taxon>
        <taxon>Agaricomycotina</taxon>
        <taxon>Agaricomycetes</taxon>
        <taxon>Agaricomycetidae</taxon>
        <taxon>Agaricales</taxon>
        <taxon>Marasmiineae</taxon>
        <taxon>Marasmiaceae</taxon>
        <taxon>Moniliophthora</taxon>
    </lineage>
</organism>
<dbReference type="InterPro" id="IPR005162">
    <property type="entry name" value="Retrotrans_gag_dom"/>
</dbReference>
<sequence length="177" mass="20509">MFKDKKVSGSRPKEEPKPEQTVIGATVQPSDDKEIKAALPTPFMGDRKETKKFMLEVQLYIALNLKAIKNDKLKELFMLSYIQRGAAQFWKSDKTETLLAEEDSAKISTWKNFLKDFKKLFEPLDVELDTQMKLCDLKMKDRANEYFYKFKYLANQTRYNNMAQIKAFKGGYSGASC</sequence>
<dbReference type="Pfam" id="PF03732">
    <property type="entry name" value="Retrotrans_gag"/>
    <property type="match status" value="1"/>
</dbReference>
<evidence type="ECO:0000259" key="2">
    <source>
        <dbReference type="Pfam" id="PF03732"/>
    </source>
</evidence>
<gene>
    <name evidence="3" type="ORF">WG66_18516</name>
</gene>
<evidence type="ECO:0000256" key="1">
    <source>
        <dbReference type="SAM" id="MobiDB-lite"/>
    </source>
</evidence>
<evidence type="ECO:0000313" key="3">
    <source>
        <dbReference type="EMBL" id="KTB28909.1"/>
    </source>
</evidence>
<proteinExistence type="predicted"/>
<dbReference type="Proteomes" id="UP000054988">
    <property type="component" value="Unassembled WGS sequence"/>
</dbReference>